<sequence length="116" mass="12941">MFCAFHGAPEILRLYGQATAIHRGDPVWQNDIGLFNELPGTRQLFLLDIDQVQSSCGMSVPLFDYVGERDSLKVWAEKKGPAGIEAYREQRNQISLNGFETHIVEKSAATTKSSPE</sequence>
<name>A0ABY5GN53_9GAMM</name>
<gene>
    <name evidence="1" type="ORF">NNL38_19560</name>
</gene>
<evidence type="ECO:0000313" key="1">
    <source>
        <dbReference type="EMBL" id="UTV30757.1"/>
    </source>
</evidence>
<dbReference type="RefSeq" id="WP_255392122.1">
    <property type="nucleotide sequence ID" value="NZ_CP101509.1"/>
</dbReference>
<dbReference type="PANTHER" id="PTHR39336">
    <property type="entry name" value="PYRIDOXAMINE PHOSPHATE OXIDASE FAMILY PROTEIN (AFU_ORTHOLOGUE AFUA_6G11440)"/>
    <property type="match status" value="1"/>
</dbReference>
<reference evidence="1" key="1">
    <citation type="submission" date="2022-07" db="EMBL/GenBank/DDBJ databases">
        <title>Genome sequencing of Photobacterium atrarenae GJH2-4.</title>
        <authorList>
            <person name="Park S.-J."/>
        </authorList>
    </citation>
    <scope>NUCLEOTIDE SEQUENCE</scope>
    <source>
        <strain evidence="1">GJH2-4</strain>
    </source>
</reference>
<protein>
    <submittedName>
        <fullName evidence="1">Uncharacterized protein</fullName>
    </submittedName>
</protein>
<dbReference type="Proteomes" id="UP001057998">
    <property type="component" value="Chromosome 2"/>
</dbReference>
<organism evidence="1 2">
    <name type="scientific">Photobacterium atrarenae</name>
    <dbReference type="NCBI Taxonomy" id="865757"/>
    <lineage>
        <taxon>Bacteria</taxon>
        <taxon>Pseudomonadati</taxon>
        <taxon>Pseudomonadota</taxon>
        <taxon>Gammaproteobacteria</taxon>
        <taxon>Vibrionales</taxon>
        <taxon>Vibrionaceae</taxon>
        <taxon>Photobacterium</taxon>
    </lineage>
</organism>
<accession>A0ABY5GN53</accession>
<proteinExistence type="predicted"/>
<keyword evidence="2" id="KW-1185">Reference proteome</keyword>
<dbReference type="PANTHER" id="PTHR39336:SF1">
    <property type="entry name" value="PYRIDOXAMINE PHOSPHATE OXIDASE FAMILY PROTEIN (AFU_ORTHOLOGUE AFUA_6G11440)"/>
    <property type="match status" value="1"/>
</dbReference>
<dbReference type="EMBL" id="CP101509">
    <property type="protein sequence ID" value="UTV30757.1"/>
    <property type="molecule type" value="Genomic_DNA"/>
</dbReference>
<evidence type="ECO:0000313" key="2">
    <source>
        <dbReference type="Proteomes" id="UP001057998"/>
    </source>
</evidence>